<dbReference type="RefSeq" id="WP_154118653.1">
    <property type="nucleotide sequence ID" value="NZ_WJXB01000003.1"/>
</dbReference>
<gene>
    <name evidence="1" type="ORF">GJB61_11635</name>
</gene>
<proteinExistence type="predicted"/>
<dbReference type="EMBL" id="WJXB01000003">
    <property type="protein sequence ID" value="MRN53646.1"/>
    <property type="molecule type" value="Genomic_DNA"/>
</dbReference>
<dbReference type="AlphaFoldDB" id="A0A7X2L2S5"/>
<comment type="caution">
    <text evidence="1">The sequence shown here is derived from an EMBL/GenBank/DDBJ whole genome shotgun (WGS) entry which is preliminary data.</text>
</comment>
<protein>
    <submittedName>
        <fullName evidence="1">Uncharacterized protein</fullName>
    </submittedName>
</protein>
<sequence>MPKTIIHNSDFFVAALSQTFISALQLDPDGMYMQVGIGIVEKFSDESVRLKRFDGSYSHYARDITKFQTNKR</sequence>
<organism evidence="1 2">
    <name type="scientific">Paenibacillus monticola</name>
    <dbReference type="NCBI Taxonomy" id="2666075"/>
    <lineage>
        <taxon>Bacteria</taxon>
        <taxon>Bacillati</taxon>
        <taxon>Bacillota</taxon>
        <taxon>Bacilli</taxon>
        <taxon>Bacillales</taxon>
        <taxon>Paenibacillaceae</taxon>
        <taxon>Paenibacillus</taxon>
    </lineage>
</organism>
<evidence type="ECO:0000313" key="2">
    <source>
        <dbReference type="Proteomes" id="UP000463051"/>
    </source>
</evidence>
<reference evidence="1 2" key="1">
    <citation type="submission" date="2019-11" db="EMBL/GenBank/DDBJ databases">
        <title>Paenibacillus monticola sp. nov., a novel PGPR strain isolated from mountain sample in China.</title>
        <authorList>
            <person name="Zhao Q."/>
            <person name="Li H.-P."/>
            <person name="Zhang J.-L."/>
        </authorList>
    </citation>
    <scope>NUCLEOTIDE SEQUENCE [LARGE SCALE GENOMIC DNA]</scope>
    <source>
        <strain evidence="1 2">LC-T2</strain>
    </source>
</reference>
<dbReference type="Proteomes" id="UP000463051">
    <property type="component" value="Unassembled WGS sequence"/>
</dbReference>
<accession>A0A7X2L2S5</accession>
<name>A0A7X2L2S5_9BACL</name>
<evidence type="ECO:0000313" key="1">
    <source>
        <dbReference type="EMBL" id="MRN53646.1"/>
    </source>
</evidence>
<keyword evidence="2" id="KW-1185">Reference proteome</keyword>